<dbReference type="AlphaFoldDB" id="A0A6L2KMZ3"/>
<reference evidence="1" key="1">
    <citation type="journal article" date="2019" name="Sci. Rep.">
        <title>Draft genome of Tanacetum cinerariifolium, the natural source of mosquito coil.</title>
        <authorList>
            <person name="Yamashiro T."/>
            <person name="Shiraishi A."/>
            <person name="Satake H."/>
            <person name="Nakayama K."/>
        </authorList>
    </citation>
    <scope>NUCLEOTIDE SEQUENCE</scope>
</reference>
<protein>
    <recommendedName>
        <fullName evidence="2">Glutamic acid-rich protein-like</fullName>
    </recommendedName>
</protein>
<evidence type="ECO:0008006" key="2">
    <source>
        <dbReference type="Google" id="ProtNLM"/>
    </source>
</evidence>
<accession>A0A6L2KMZ3</accession>
<comment type="caution">
    <text evidence="1">The sequence shown here is derived from an EMBL/GenBank/DDBJ whole genome shotgun (WGS) entry which is preliminary data.</text>
</comment>
<sequence length="132" mass="15091">MEKVNDDVQLQALMDDKKELARMGYEKPPPKLTFYKEFFSAQWKFLIHTIVQCISAERTAWNEFSSFMASTVICLDTVRKFNFSKYIFDSMAMNVDSPTTFCERVAQVSINVVRSGIGESWGEVGWSCSGES</sequence>
<organism evidence="1">
    <name type="scientific">Tanacetum cinerariifolium</name>
    <name type="common">Dalmatian daisy</name>
    <name type="synonym">Chrysanthemum cinerariifolium</name>
    <dbReference type="NCBI Taxonomy" id="118510"/>
    <lineage>
        <taxon>Eukaryota</taxon>
        <taxon>Viridiplantae</taxon>
        <taxon>Streptophyta</taxon>
        <taxon>Embryophyta</taxon>
        <taxon>Tracheophyta</taxon>
        <taxon>Spermatophyta</taxon>
        <taxon>Magnoliopsida</taxon>
        <taxon>eudicotyledons</taxon>
        <taxon>Gunneridae</taxon>
        <taxon>Pentapetalae</taxon>
        <taxon>asterids</taxon>
        <taxon>campanulids</taxon>
        <taxon>Asterales</taxon>
        <taxon>Asteraceae</taxon>
        <taxon>Asteroideae</taxon>
        <taxon>Anthemideae</taxon>
        <taxon>Anthemidinae</taxon>
        <taxon>Tanacetum</taxon>
    </lineage>
</organism>
<evidence type="ECO:0000313" key="1">
    <source>
        <dbReference type="EMBL" id="GEU50808.1"/>
    </source>
</evidence>
<dbReference type="EMBL" id="BKCJ010002770">
    <property type="protein sequence ID" value="GEU50808.1"/>
    <property type="molecule type" value="Genomic_DNA"/>
</dbReference>
<name>A0A6L2KMZ3_TANCI</name>
<proteinExistence type="predicted"/>
<gene>
    <name evidence="1" type="ORF">Tci_022786</name>
</gene>